<gene>
    <name evidence="1" type="ORF">BDU57DRAFT_355728</name>
</gene>
<sequence length="377" mass="40808">MASHPKPPAQLFRTLKLLASTPKTATYLCLPRTLDAPSSPVPRGAHTSLRTQHSAFVPQLKCVTTSSSPASLRAACDVLEKLGRRIVRVQFTAEAESSWVCSAPVFGASLADVGGRAGREDGGVPGYFLAHVFIGVLDAVQEGGGLAGEITAENVLVDPHGDDDGIWRWRGWPEIVVMGLGSVDAGDGEEVKKTARSVLELMSRGIGEWSDSAPVFGAEAKQRAMVTDDRILLVLADVQELLRGEGGEAGMEEVRAKVFGRLTDIRQAGPAHLPRFLAEKVHSDLVTDDEMRRALREPTVLTFKNRHAAFVRIIADEPVDMGSGGHAGMKTSRILVIRFTSRKEAFSRMRGVDPEWRGDGVDGLLEEDEDYVMEDAC</sequence>
<evidence type="ECO:0000313" key="1">
    <source>
        <dbReference type="EMBL" id="KAF1913405.1"/>
    </source>
</evidence>
<name>A0A6A5QCU9_AMPQU</name>
<dbReference type="AlphaFoldDB" id="A0A6A5QCU9"/>
<reference evidence="1" key="1">
    <citation type="journal article" date="2020" name="Stud. Mycol.">
        <title>101 Dothideomycetes genomes: a test case for predicting lifestyles and emergence of pathogens.</title>
        <authorList>
            <person name="Haridas S."/>
            <person name="Albert R."/>
            <person name="Binder M."/>
            <person name="Bloem J."/>
            <person name="Labutti K."/>
            <person name="Salamov A."/>
            <person name="Andreopoulos B."/>
            <person name="Baker S."/>
            <person name="Barry K."/>
            <person name="Bills G."/>
            <person name="Bluhm B."/>
            <person name="Cannon C."/>
            <person name="Castanera R."/>
            <person name="Culley D."/>
            <person name="Daum C."/>
            <person name="Ezra D."/>
            <person name="Gonzalez J."/>
            <person name="Henrissat B."/>
            <person name="Kuo A."/>
            <person name="Liang C."/>
            <person name="Lipzen A."/>
            <person name="Lutzoni F."/>
            <person name="Magnuson J."/>
            <person name="Mondo S."/>
            <person name="Nolan M."/>
            <person name="Ohm R."/>
            <person name="Pangilinan J."/>
            <person name="Park H.-J."/>
            <person name="Ramirez L."/>
            <person name="Alfaro M."/>
            <person name="Sun H."/>
            <person name="Tritt A."/>
            <person name="Yoshinaga Y."/>
            <person name="Zwiers L.-H."/>
            <person name="Turgeon B."/>
            <person name="Goodwin S."/>
            <person name="Spatafora J."/>
            <person name="Crous P."/>
            <person name="Grigoriev I."/>
        </authorList>
    </citation>
    <scope>NUCLEOTIDE SEQUENCE</scope>
    <source>
        <strain evidence="1">HMLAC05119</strain>
    </source>
</reference>
<proteinExistence type="predicted"/>
<dbReference type="Proteomes" id="UP000800096">
    <property type="component" value="Unassembled WGS sequence"/>
</dbReference>
<accession>A0A6A5QCU9</accession>
<organism evidence="1 2">
    <name type="scientific">Ampelomyces quisqualis</name>
    <name type="common">Powdery mildew agent</name>
    <dbReference type="NCBI Taxonomy" id="50730"/>
    <lineage>
        <taxon>Eukaryota</taxon>
        <taxon>Fungi</taxon>
        <taxon>Dikarya</taxon>
        <taxon>Ascomycota</taxon>
        <taxon>Pezizomycotina</taxon>
        <taxon>Dothideomycetes</taxon>
        <taxon>Pleosporomycetidae</taxon>
        <taxon>Pleosporales</taxon>
        <taxon>Pleosporineae</taxon>
        <taxon>Phaeosphaeriaceae</taxon>
        <taxon>Ampelomyces</taxon>
    </lineage>
</organism>
<dbReference type="OrthoDB" id="5979581at2759"/>
<protein>
    <submittedName>
        <fullName evidence="1">Uncharacterized protein</fullName>
    </submittedName>
</protein>
<keyword evidence="2" id="KW-1185">Reference proteome</keyword>
<dbReference type="EMBL" id="ML979139">
    <property type="protein sequence ID" value="KAF1913405.1"/>
    <property type="molecule type" value="Genomic_DNA"/>
</dbReference>
<evidence type="ECO:0000313" key="2">
    <source>
        <dbReference type="Proteomes" id="UP000800096"/>
    </source>
</evidence>